<organism evidence="4 5">
    <name type="scientific">Mycena chlorophos</name>
    <name type="common">Agaric fungus</name>
    <name type="synonym">Agaricus chlorophos</name>
    <dbReference type="NCBI Taxonomy" id="658473"/>
    <lineage>
        <taxon>Eukaryota</taxon>
        <taxon>Fungi</taxon>
        <taxon>Dikarya</taxon>
        <taxon>Basidiomycota</taxon>
        <taxon>Agaricomycotina</taxon>
        <taxon>Agaricomycetes</taxon>
        <taxon>Agaricomycetidae</taxon>
        <taxon>Agaricales</taxon>
        <taxon>Marasmiineae</taxon>
        <taxon>Mycenaceae</taxon>
        <taxon>Mycena</taxon>
    </lineage>
</organism>
<keyword evidence="3" id="KW-0560">Oxidoreductase</keyword>
<dbReference type="InterPro" id="IPR002347">
    <property type="entry name" value="SDR_fam"/>
</dbReference>
<evidence type="ECO:0000313" key="5">
    <source>
        <dbReference type="Proteomes" id="UP000815677"/>
    </source>
</evidence>
<evidence type="ECO:0000256" key="3">
    <source>
        <dbReference type="ARBA" id="ARBA00023002"/>
    </source>
</evidence>
<dbReference type="PRINTS" id="PR00081">
    <property type="entry name" value="GDHRDH"/>
</dbReference>
<name>A0ABQ0KWN1_MYCCL</name>
<evidence type="ECO:0000313" key="4">
    <source>
        <dbReference type="EMBL" id="GAT43291.1"/>
    </source>
</evidence>
<keyword evidence="5" id="KW-1185">Reference proteome</keyword>
<dbReference type="Proteomes" id="UP000815677">
    <property type="component" value="Unassembled WGS sequence"/>
</dbReference>
<gene>
    <name evidence="4" type="ORF">MCHLO_00980</name>
</gene>
<protein>
    <submittedName>
        <fullName evidence="4">Sorbose reductase</fullName>
    </submittedName>
</protein>
<accession>A0ABQ0KWN1</accession>
<comment type="similarity">
    <text evidence="1">Belongs to the short-chain dehydrogenases/reductases (SDR) family.</text>
</comment>
<dbReference type="PANTHER" id="PTHR43008">
    <property type="entry name" value="BENZIL REDUCTASE"/>
    <property type="match status" value="1"/>
</dbReference>
<dbReference type="PANTHER" id="PTHR43008:SF4">
    <property type="entry name" value="CHAIN DEHYDROGENASE, PUTATIVE (AFU_ORTHOLOGUE AFUA_4G08710)-RELATED"/>
    <property type="match status" value="1"/>
</dbReference>
<dbReference type="SUPFAM" id="SSF51735">
    <property type="entry name" value="NAD(P)-binding Rossmann-fold domains"/>
    <property type="match status" value="1"/>
</dbReference>
<dbReference type="InterPro" id="IPR020904">
    <property type="entry name" value="Sc_DH/Rdtase_CS"/>
</dbReference>
<dbReference type="PRINTS" id="PR00080">
    <property type="entry name" value="SDRFAMILY"/>
</dbReference>
<dbReference type="PROSITE" id="PS00061">
    <property type="entry name" value="ADH_SHORT"/>
    <property type="match status" value="1"/>
</dbReference>
<dbReference type="Gene3D" id="3.40.50.720">
    <property type="entry name" value="NAD(P)-binding Rossmann-like Domain"/>
    <property type="match status" value="1"/>
</dbReference>
<evidence type="ECO:0000256" key="1">
    <source>
        <dbReference type="ARBA" id="ARBA00006484"/>
    </source>
</evidence>
<sequence>MSPSQESDLQGVARALSLPNAPPKRTAPAMFDLTGKVAVVTGGQRGIGLELALAMAEMGAVVYCLDLPDAPNDDWLAVQAFAAGLEPKARLEYRQVNVTDQKGTWGVVEEIVKKEGRVDVCVANAGVLHGAECLEYPADEFRKLMDVNVNGVLFTAQAAGREMERLKIAGSIILIASMSGSITNPNQHWVAYNSSKAAVVQMARSMACELAPKGIRVNTISPGYIFTDMTRSFLESNPGLKETLSAQNPMNRFGRPAELRGVALWLASEASTFCTGSDIKVDGGQCSW</sequence>
<evidence type="ECO:0000256" key="2">
    <source>
        <dbReference type="ARBA" id="ARBA00022857"/>
    </source>
</evidence>
<dbReference type="EMBL" id="DF838807">
    <property type="protein sequence ID" value="GAT43291.1"/>
    <property type="molecule type" value="Genomic_DNA"/>
</dbReference>
<dbReference type="InterPro" id="IPR036291">
    <property type="entry name" value="NAD(P)-bd_dom_sf"/>
</dbReference>
<proteinExistence type="inferred from homology"/>
<dbReference type="Pfam" id="PF13561">
    <property type="entry name" value="adh_short_C2"/>
    <property type="match status" value="1"/>
</dbReference>
<keyword evidence="2" id="KW-0521">NADP</keyword>
<reference evidence="4" key="1">
    <citation type="submission" date="2014-09" db="EMBL/GenBank/DDBJ databases">
        <title>Genome sequence of the luminous mushroom Mycena chlorophos for searching fungal bioluminescence genes.</title>
        <authorList>
            <person name="Tanaka Y."/>
            <person name="Kasuga D."/>
            <person name="Oba Y."/>
            <person name="Hase S."/>
            <person name="Sato K."/>
            <person name="Oba Y."/>
            <person name="Sakakibara Y."/>
        </authorList>
    </citation>
    <scope>NUCLEOTIDE SEQUENCE</scope>
</reference>